<accession>A0A327W2T4</accession>
<keyword evidence="2 5" id="KW-0812">Transmembrane</keyword>
<dbReference type="InterPro" id="IPR051784">
    <property type="entry name" value="Nod_factor_ABC_transporter"/>
</dbReference>
<dbReference type="EMBL" id="QLMA01000006">
    <property type="protein sequence ID" value="RAJ79268.1"/>
    <property type="molecule type" value="Genomic_DNA"/>
</dbReference>
<gene>
    <name evidence="7" type="ORF">CLV59_106329</name>
</gene>
<proteinExistence type="inferred from homology"/>
<evidence type="ECO:0000313" key="7">
    <source>
        <dbReference type="EMBL" id="RAJ79268.1"/>
    </source>
</evidence>
<dbReference type="PROSITE" id="PS51012">
    <property type="entry name" value="ABC_TM2"/>
    <property type="match status" value="1"/>
</dbReference>
<dbReference type="AlphaFoldDB" id="A0A327W2T4"/>
<evidence type="ECO:0000256" key="1">
    <source>
        <dbReference type="ARBA" id="ARBA00004141"/>
    </source>
</evidence>
<evidence type="ECO:0000256" key="5">
    <source>
        <dbReference type="RuleBase" id="RU361157"/>
    </source>
</evidence>
<keyword evidence="3 5" id="KW-1133">Transmembrane helix</keyword>
<comment type="similarity">
    <text evidence="5">Belongs to the ABC-2 integral membrane protein family.</text>
</comment>
<feature type="domain" description="ABC transmembrane type-2" evidence="6">
    <location>
        <begin position="23"/>
        <end position="251"/>
    </location>
</feature>
<evidence type="ECO:0000256" key="3">
    <source>
        <dbReference type="ARBA" id="ARBA00022989"/>
    </source>
</evidence>
<reference evidence="7 8" key="1">
    <citation type="submission" date="2018-06" db="EMBL/GenBank/DDBJ databases">
        <title>Genomic Encyclopedia of Archaeal and Bacterial Type Strains, Phase II (KMG-II): from individual species to whole genera.</title>
        <authorList>
            <person name="Goeker M."/>
        </authorList>
    </citation>
    <scope>NUCLEOTIDE SEQUENCE [LARGE SCALE GENOMIC DNA]</scope>
    <source>
        <strain evidence="7 8">DSM 29821</strain>
    </source>
</reference>
<keyword evidence="5" id="KW-0813">Transport</keyword>
<keyword evidence="8" id="KW-1185">Reference proteome</keyword>
<dbReference type="InterPro" id="IPR013525">
    <property type="entry name" value="ABC2_TM"/>
</dbReference>
<name>A0A327W2T4_9BACT</name>
<comment type="subcellular location">
    <subcellularLocation>
        <location evidence="5">Cell membrane</location>
        <topology evidence="5">Multi-pass membrane protein</topology>
    </subcellularLocation>
    <subcellularLocation>
        <location evidence="1">Membrane</location>
        <topology evidence="1">Multi-pass membrane protein</topology>
    </subcellularLocation>
</comment>
<dbReference type="Proteomes" id="UP000249819">
    <property type="component" value="Unassembled WGS sequence"/>
</dbReference>
<organism evidence="7 8">
    <name type="scientific">Chitinophaga dinghuensis</name>
    <dbReference type="NCBI Taxonomy" id="1539050"/>
    <lineage>
        <taxon>Bacteria</taxon>
        <taxon>Pseudomonadati</taxon>
        <taxon>Bacteroidota</taxon>
        <taxon>Chitinophagia</taxon>
        <taxon>Chitinophagales</taxon>
        <taxon>Chitinophagaceae</taxon>
        <taxon>Chitinophaga</taxon>
    </lineage>
</organism>
<keyword evidence="5" id="KW-1003">Cell membrane</keyword>
<feature type="transmembrane region" description="Helical" evidence="5">
    <location>
        <begin position="225"/>
        <end position="245"/>
    </location>
</feature>
<dbReference type="InterPro" id="IPR047817">
    <property type="entry name" value="ABC2_TM_bact-type"/>
</dbReference>
<feature type="transmembrane region" description="Helical" evidence="5">
    <location>
        <begin position="139"/>
        <end position="163"/>
    </location>
</feature>
<dbReference type="InterPro" id="IPR000412">
    <property type="entry name" value="ABC_2_transport"/>
</dbReference>
<protein>
    <recommendedName>
        <fullName evidence="5">Transport permease protein</fullName>
    </recommendedName>
</protein>
<evidence type="ECO:0000259" key="6">
    <source>
        <dbReference type="PROSITE" id="PS51012"/>
    </source>
</evidence>
<sequence length="253" mass="27943">MTFLSNLQLFYSRKIREALRNPAFVMMTLTIPLLYLLLFAPMLKRFTGMAEFGSTNVLNFFLPGMIVVLAVFGGLFVGFGMIDEIRQGVIERFRVTPASRLALLFGAVLRDVTSVMVQAIIIIAVAIPFGLKVNIPGLLLIFPLIAMLTAIFSAFSYALALIFKSEDALAPITQGISMPITLLAGFLLPMSLAPGWLQVAAHFNPVYYAIEASRTLMSDHIDAQVVMEAYAFLIPLLGLVSWWAIRKFKTVIS</sequence>
<feature type="transmembrane region" description="Helical" evidence="5">
    <location>
        <begin position="175"/>
        <end position="197"/>
    </location>
</feature>
<keyword evidence="4 5" id="KW-0472">Membrane</keyword>
<dbReference type="OrthoDB" id="670210at2"/>
<evidence type="ECO:0000256" key="4">
    <source>
        <dbReference type="ARBA" id="ARBA00023136"/>
    </source>
</evidence>
<comment type="caution">
    <text evidence="7">The sequence shown here is derived from an EMBL/GenBank/DDBJ whole genome shotgun (WGS) entry which is preliminary data.</text>
</comment>
<evidence type="ECO:0000256" key="2">
    <source>
        <dbReference type="ARBA" id="ARBA00022692"/>
    </source>
</evidence>
<feature type="transmembrane region" description="Helical" evidence="5">
    <location>
        <begin position="103"/>
        <end position="127"/>
    </location>
</feature>
<dbReference type="GO" id="GO:0140359">
    <property type="term" value="F:ABC-type transporter activity"/>
    <property type="evidence" value="ECO:0007669"/>
    <property type="project" value="InterPro"/>
</dbReference>
<feature type="transmembrane region" description="Helical" evidence="5">
    <location>
        <begin position="60"/>
        <end position="82"/>
    </location>
</feature>
<dbReference type="PANTHER" id="PTHR43229">
    <property type="entry name" value="NODULATION PROTEIN J"/>
    <property type="match status" value="1"/>
</dbReference>
<dbReference type="PIRSF" id="PIRSF006648">
    <property type="entry name" value="DrrB"/>
    <property type="match status" value="1"/>
</dbReference>
<dbReference type="GO" id="GO:0043190">
    <property type="term" value="C:ATP-binding cassette (ABC) transporter complex"/>
    <property type="evidence" value="ECO:0007669"/>
    <property type="project" value="InterPro"/>
</dbReference>
<evidence type="ECO:0000313" key="8">
    <source>
        <dbReference type="Proteomes" id="UP000249819"/>
    </source>
</evidence>
<dbReference type="PANTHER" id="PTHR43229:SF3">
    <property type="entry name" value="ABC-TYPE MULTIDRUG TRANSPORT SYSTEM, PERMEASE COMPONENT"/>
    <property type="match status" value="1"/>
</dbReference>
<dbReference type="RefSeq" id="WP_111593725.1">
    <property type="nucleotide sequence ID" value="NZ_QLMA01000006.1"/>
</dbReference>
<feature type="transmembrane region" description="Helical" evidence="5">
    <location>
        <begin position="21"/>
        <end position="40"/>
    </location>
</feature>
<dbReference type="Pfam" id="PF01061">
    <property type="entry name" value="ABC2_membrane"/>
    <property type="match status" value="1"/>
</dbReference>